<dbReference type="Pfam" id="PF26395">
    <property type="entry name" value="E2-CBASS"/>
    <property type="match status" value="1"/>
</dbReference>
<sequence>MSIRPSPVSQVYTVRILQQHGGRPQVTVIDPPLQLYPGATSLPHVYPDDELCLYYPGQWKPKMLLSTTIVPWTAEWLMHYELWLATGQWSGGGHGG</sequence>
<dbReference type="Proteomes" id="UP001529272">
    <property type="component" value="Unassembled WGS sequence"/>
</dbReference>
<reference evidence="3" key="3">
    <citation type="submission" date="2023-06" db="EMBL/GenBank/DDBJ databases">
        <authorList>
            <person name="Spilker T."/>
        </authorList>
    </citation>
    <scope>NUCLEOTIDE SEQUENCE</scope>
    <source>
        <strain evidence="3">FLAC1071</strain>
    </source>
</reference>
<dbReference type="InterPro" id="IPR058588">
    <property type="entry name" value="E2-CBASS"/>
</dbReference>
<feature type="domain" description="Type II CBASS E2 protein" evidence="1">
    <location>
        <begin position="2"/>
        <end position="94"/>
    </location>
</feature>
<evidence type="ECO:0000313" key="5">
    <source>
        <dbReference type="Proteomes" id="UP001529272"/>
    </source>
</evidence>
<keyword evidence="5" id="KW-1185">Reference proteome</keyword>
<protein>
    <recommendedName>
        <fullName evidence="1">Type II CBASS E2 protein domain-containing protein</fullName>
    </recommendedName>
</protein>
<proteinExistence type="predicted"/>
<evidence type="ECO:0000313" key="4">
    <source>
        <dbReference type="Proteomes" id="UP000198286"/>
    </source>
</evidence>
<evidence type="ECO:0000313" key="2">
    <source>
        <dbReference type="EMBL" id="ASL15191.1"/>
    </source>
</evidence>
<dbReference type="EMBL" id="CP015267">
    <property type="protein sequence ID" value="ASL15191.1"/>
    <property type="molecule type" value="Genomic_DNA"/>
</dbReference>
<dbReference type="Proteomes" id="UP000198286">
    <property type="component" value="Chromosome"/>
</dbReference>
<dbReference type="EMBL" id="JASZZX010000037">
    <property type="protein sequence ID" value="MDM3929435.1"/>
    <property type="molecule type" value="Genomic_DNA"/>
</dbReference>
<accession>A0A220YC46</accession>
<name>A0A220YC46_MYCIT</name>
<dbReference type="AlphaFoldDB" id="A0A220YC46"/>
<reference evidence="2 4" key="1">
    <citation type="journal article" date="2017" name="Lancet Infect. Dis.">
        <title>Global outbreak of severe Mycobacterium chimaera disease after cardiac surgery: a molecular epidemiological study.</title>
        <authorList>
            <person name="van Ingen J."/>
            <person name="Kohl T."/>
            <person name="Kranzer K."/>
            <person name="Hasse B."/>
            <person name="Keller P."/>
            <person name="Szafranska A."/>
            <person name="Hillemann D."/>
            <person name="Chand M."/>
            <person name="Schreiber P."/>
            <person name="Sommerstein R."/>
            <person name="Berger C."/>
            <person name="Genoni M."/>
            <person name="Ruegg C."/>
            <person name="Troillet N."/>
            <person name="Widmer A.F."/>
            <person name="Becker S.L."/>
            <person name="Herrmann M."/>
            <person name="Eckmanns T."/>
            <person name="Haller S."/>
            <person name="Hoeller C."/>
            <person name="Debast S.B."/>
            <person name="Wolfhagen M.J."/>
            <person name="Hopman J."/>
            <person name="Kluytmans J."/>
            <person name="Langelaar M."/>
            <person name="Notermans D.W."/>
            <person name="ten Oever J."/>
            <person name="van den Barselaar P."/>
            <person name="Vonk A.B.A."/>
            <person name="Vos M.C."/>
            <person name="Ahmed N."/>
            <person name="Brown T."/>
            <person name="Crook D."/>
            <person name="Lamagni T."/>
            <person name="Phin N."/>
            <person name="Smith E.G."/>
            <person name="Zambon M."/>
            <person name="Serr A."/>
            <person name="Goetting T."/>
            <person name="Ebner W."/>
            <person name="Thuermer A."/>
            <person name="Utpatel C."/>
            <person name="Sproer C."/>
            <person name="Bunk B."/>
            <person name="Nubel U."/>
            <person name="Bloemberg G."/>
            <person name="Bottger E."/>
            <person name="Niemann S."/>
            <person name="Wagner D."/>
            <person name="Sax H."/>
        </authorList>
    </citation>
    <scope>NUCLEOTIDE SEQUENCE [LARGE SCALE GENOMIC DNA]</scope>
    <source>
        <strain evidence="2 4">ZUERICH-2</strain>
    </source>
</reference>
<evidence type="ECO:0000259" key="1">
    <source>
        <dbReference type="Pfam" id="PF26395"/>
    </source>
</evidence>
<gene>
    <name evidence="2" type="ORF">MYCOZU2_02790</name>
    <name evidence="3" type="ORF">QRB35_26010</name>
</gene>
<evidence type="ECO:0000313" key="3">
    <source>
        <dbReference type="EMBL" id="MDM3929435.1"/>
    </source>
</evidence>
<dbReference type="RefSeq" id="WP_225336850.1">
    <property type="nucleotide sequence ID" value="NZ_CP012885.2"/>
</dbReference>
<organism evidence="2 4">
    <name type="scientific">Mycobacterium intracellulare subsp. chimaera</name>
    <dbReference type="NCBI Taxonomy" id="222805"/>
    <lineage>
        <taxon>Bacteria</taxon>
        <taxon>Bacillati</taxon>
        <taxon>Actinomycetota</taxon>
        <taxon>Actinomycetes</taxon>
        <taxon>Mycobacteriales</taxon>
        <taxon>Mycobacteriaceae</taxon>
        <taxon>Mycobacterium</taxon>
        <taxon>Mycobacterium avium complex (MAC)</taxon>
    </lineage>
</organism>
<reference evidence="3" key="2">
    <citation type="submission" date="2023-06" db="EMBL/GenBank/DDBJ databases">
        <title>Itaconate inhibition of nontuberculous mycobacteria.</title>
        <authorList>
            <person name="Breen P."/>
            <person name="Zimbric M."/>
            <person name="Caverly L."/>
        </authorList>
    </citation>
    <scope>NUCLEOTIDE SEQUENCE</scope>
    <source>
        <strain evidence="3">FLAC1071</strain>
    </source>
</reference>